<dbReference type="PANTHER" id="PTHR34610">
    <property type="entry name" value="SSL7007 PROTEIN"/>
    <property type="match status" value="1"/>
</dbReference>
<comment type="caution">
    <text evidence="2">The sequence shown here is derived from an EMBL/GenBank/DDBJ whole genome shotgun (WGS) entry which is preliminary data.</text>
</comment>
<evidence type="ECO:0000259" key="1">
    <source>
        <dbReference type="SMART" id="SM00670"/>
    </source>
</evidence>
<keyword evidence="3" id="KW-1185">Reference proteome</keyword>
<feature type="domain" description="PIN" evidence="1">
    <location>
        <begin position="1"/>
        <end position="118"/>
    </location>
</feature>
<dbReference type="SMART" id="SM00670">
    <property type="entry name" value="PINc"/>
    <property type="match status" value="1"/>
</dbReference>
<gene>
    <name evidence="2" type="ORF">WKW82_19030</name>
</gene>
<sequence length="140" mass="14964">MRLVLDTNAVIAALLWRGTPYQLLQAIRQHPNLQLYSSAVLFAELADVLTRSSLRKQLAAIDKQAGDVLLDYGAAVQIVAAAPLAKPVCRDPDDDAVLALALAAQADLIVSGDQDLLVLGQFEGIAIINPRQALERVAQA</sequence>
<dbReference type="SUPFAM" id="SSF88723">
    <property type="entry name" value="PIN domain-like"/>
    <property type="match status" value="1"/>
</dbReference>
<dbReference type="InterPro" id="IPR029060">
    <property type="entry name" value="PIN-like_dom_sf"/>
</dbReference>
<protein>
    <submittedName>
        <fullName evidence="2">Toxin-antitoxin system toxin component, PIN family</fullName>
    </submittedName>
</protein>
<dbReference type="EMBL" id="JBBKZT010000008">
    <property type="protein sequence ID" value="MEJ8848760.1"/>
    <property type="molecule type" value="Genomic_DNA"/>
</dbReference>
<dbReference type="Gene3D" id="3.40.50.1010">
    <property type="entry name" value="5'-nuclease"/>
    <property type="match status" value="1"/>
</dbReference>
<dbReference type="InterPro" id="IPR002716">
    <property type="entry name" value="PIN_dom"/>
</dbReference>
<proteinExistence type="predicted"/>
<dbReference type="Pfam" id="PF13470">
    <property type="entry name" value="PIN_3"/>
    <property type="match status" value="1"/>
</dbReference>
<evidence type="ECO:0000313" key="3">
    <source>
        <dbReference type="Proteomes" id="UP001385892"/>
    </source>
</evidence>
<dbReference type="Proteomes" id="UP001385892">
    <property type="component" value="Unassembled WGS sequence"/>
</dbReference>
<dbReference type="RefSeq" id="WP_340343880.1">
    <property type="nucleotide sequence ID" value="NZ_JBBKZT010000008.1"/>
</dbReference>
<organism evidence="2 3">
    <name type="scientific">Variovorax rhizosphaerae</name>
    <dbReference type="NCBI Taxonomy" id="1836200"/>
    <lineage>
        <taxon>Bacteria</taxon>
        <taxon>Pseudomonadati</taxon>
        <taxon>Pseudomonadota</taxon>
        <taxon>Betaproteobacteria</taxon>
        <taxon>Burkholderiales</taxon>
        <taxon>Comamonadaceae</taxon>
        <taxon>Variovorax</taxon>
    </lineage>
</organism>
<name>A0ABU8WMK0_9BURK</name>
<evidence type="ECO:0000313" key="2">
    <source>
        <dbReference type="EMBL" id="MEJ8848760.1"/>
    </source>
</evidence>
<reference evidence="2 3" key="1">
    <citation type="submission" date="2024-03" db="EMBL/GenBank/DDBJ databases">
        <title>Novel species of the genus Variovorax.</title>
        <authorList>
            <person name="Liu Q."/>
            <person name="Xin Y.-H."/>
        </authorList>
    </citation>
    <scope>NUCLEOTIDE SEQUENCE [LARGE SCALE GENOMIC DNA]</scope>
    <source>
        <strain evidence="2 3">KACC 18900</strain>
    </source>
</reference>
<dbReference type="NCBIfam" id="TIGR00305">
    <property type="entry name" value="putative toxin-antitoxin system toxin component, PIN family"/>
    <property type="match status" value="1"/>
</dbReference>
<dbReference type="PANTHER" id="PTHR34610:SF3">
    <property type="entry name" value="SSL7007 PROTEIN"/>
    <property type="match status" value="1"/>
</dbReference>
<accession>A0ABU8WMK0</accession>
<dbReference type="InterPro" id="IPR002850">
    <property type="entry name" value="PIN_toxin-like"/>
</dbReference>